<protein>
    <submittedName>
        <fullName evidence="1">Uncharacterized protein</fullName>
    </submittedName>
</protein>
<name>A0AAW0HQM5_MYOGA</name>
<evidence type="ECO:0000313" key="2">
    <source>
        <dbReference type="Proteomes" id="UP001488838"/>
    </source>
</evidence>
<accession>A0AAW0HQM5</accession>
<dbReference type="AlphaFoldDB" id="A0AAW0HQM5"/>
<dbReference type="EMBL" id="JBBHLL010000379">
    <property type="protein sequence ID" value="KAK7804419.1"/>
    <property type="molecule type" value="Genomic_DNA"/>
</dbReference>
<proteinExistence type="predicted"/>
<comment type="caution">
    <text evidence="1">The sequence shown here is derived from an EMBL/GenBank/DDBJ whole genome shotgun (WGS) entry which is preliminary data.</text>
</comment>
<dbReference type="Proteomes" id="UP001488838">
    <property type="component" value="Unassembled WGS sequence"/>
</dbReference>
<organism evidence="1 2">
    <name type="scientific">Myodes glareolus</name>
    <name type="common">Bank vole</name>
    <name type="synonym">Clethrionomys glareolus</name>
    <dbReference type="NCBI Taxonomy" id="447135"/>
    <lineage>
        <taxon>Eukaryota</taxon>
        <taxon>Metazoa</taxon>
        <taxon>Chordata</taxon>
        <taxon>Craniata</taxon>
        <taxon>Vertebrata</taxon>
        <taxon>Euteleostomi</taxon>
        <taxon>Mammalia</taxon>
        <taxon>Eutheria</taxon>
        <taxon>Euarchontoglires</taxon>
        <taxon>Glires</taxon>
        <taxon>Rodentia</taxon>
        <taxon>Myomorpha</taxon>
        <taxon>Muroidea</taxon>
        <taxon>Cricetidae</taxon>
        <taxon>Arvicolinae</taxon>
        <taxon>Myodes</taxon>
    </lineage>
</organism>
<gene>
    <name evidence="1" type="ORF">U0070_017032</name>
</gene>
<keyword evidence="2" id="KW-1185">Reference proteome</keyword>
<sequence>MSTGSGLLQPVPENVSGTVEIKDLRSTGRGRHLLKSSTQRMRNLVLSCREGCLPARSPQLSVHYSGYLSLAKITPFPPGGLYPKTNELVLEKP</sequence>
<reference evidence="1 2" key="1">
    <citation type="journal article" date="2023" name="bioRxiv">
        <title>Conserved and derived expression patterns and positive selection on dental genes reveal complex evolutionary context of ever-growing rodent molars.</title>
        <authorList>
            <person name="Calamari Z.T."/>
            <person name="Song A."/>
            <person name="Cohen E."/>
            <person name="Akter M."/>
            <person name="Roy R.D."/>
            <person name="Hallikas O."/>
            <person name="Christensen M.M."/>
            <person name="Li P."/>
            <person name="Marangoni P."/>
            <person name="Jernvall J."/>
            <person name="Klein O.D."/>
        </authorList>
    </citation>
    <scope>NUCLEOTIDE SEQUENCE [LARGE SCALE GENOMIC DNA]</scope>
    <source>
        <strain evidence="1">V071</strain>
    </source>
</reference>
<evidence type="ECO:0000313" key="1">
    <source>
        <dbReference type="EMBL" id="KAK7804419.1"/>
    </source>
</evidence>